<organism evidence="19 20">
    <name type="scientific">Fasciola hepatica</name>
    <name type="common">Liver fluke</name>
    <dbReference type="NCBI Taxonomy" id="6192"/>
    <lineage>
        <taxon>Eukaryota</taxon>
        <taxon>Metazoa</taxon>
        <taxon>Spiralia</taxon>
        <taxon>Lophotrochozoa</taxon>
        <taxon>Platyhelminthes</taxon>
        <taxon>Trematoda</taxon>
        <taxon>Digenea</taxon>
        <taxon>Plagiorchiida</taxon>
        <taxon>Echinostomata</taxon>
        <taxon>Echinostomatoidea</taxon>
        <taxon>Fasciolidae</taxon>
        <taxon>Fasciola</taxon>
    </lineage>
</organism>
<dbReference type="GO" id="GO:0005525">
    <property type="term" value="F:GTP binding"/>
    <property type="evidence" value="ECO:0007669"/>
    <property type="project" value="UniProtKB-KW"/>
</dbReference>
<evidence type="ECO:0000256" key="10">
    <source>
        <dbReference type="ARBA" id="ARBA00023180"/>
    </source>
</evidence>
<evidence type="ECO:0000256" key="2">
    <source>
        <dbReference type="ARBA" id="ARBA00012202"/>
    </source>
</evidence>
<comment type="caution">
    <text evidence="19">The sequence shown here is derived from an EMBL/GenBank/DDBJ whole genome shotgun (WGS) entry which is preliminary data.</text>
</comment>
<dbReference type="InterPro" id="IPR001245">
    <property type="entry name" value="Ser-Thr/Tyr_kinase_cat_dom"/>
</dbReference>
<dbReference type="Proteomes" id="UP000230066">
    <property type="component" value="Unassembled WGS sequence"/>
</dbReference>
<dbReference type="InterPro" id="IPR011009">
    <property type="entry name" value="Kinase-like_dom_sf"/>
</dbReference>
<dbReference type="PANTHER" id="PTHR11920">
    <property type="entry name" value="GUANYLYL CYCLASE"/>
    <property type="match status" value="1"/>
</dbReference>
<evidence type="ECO:0000313" key="20">
    <source>
        <dbReference type="Proteomes" id="UP000230066"/>
    </source>
</evidence>
<evidence type="ECO:0000256" key="14">
    <source>
        <dbReference type="RuleBase" id="RU003431"/>
    </source>
</evidence>
<dbReference type="GO" id="GO:0007168">
    <property type="term" value="P:receptor guanylyl cyclase signaling pathway"/>
    <property type="evidence" value="ECO:0007669"/>
    <property type="project" value="TreeGrafter"/>
</dbReference>
<keyword evidence="6 15" id="KW-1133">Transmembrane helix</keyword>
<keyword evidence="12 14" id="KW-0141">cGMP biosynthesis</keyword>
<dbReference type="GO" id="GO:0035556">
    <property type="term" value="P:intracellular signal transduction"/>
    <property type="evidence" value="ECO:0007669"/>
    <property type="project" value="InterPro"/>
</dbReference>
<evidence type="ECO:0000256" key="11">
    <source>
        <dbReference type="ARBA" id="ARBA00023239"/>
    </source>
</evidence>
<reference evidence="19" key="1">
    <citation type="submission" date="2019-03" db="EMBL/GenBank/DDBJ databases">
        <title>Improved annotation for the trematode Fasciola hepatica.</title>
        <authorList>
            <person name="Choi Y.-J."/>
            <person name="Martin J."/>
            <person name="Mitreva M."/>
        </authorList>
    </citation>
    <scope>NUCLEOTIDE SEQUENCE [LARGE SCALE GENOMIC DNA]</scope>
</reference>
<dbReference type="SUPFAM" id="SSF56112">
    <property type="entry name" value="Protein kinase-like (PK-like)"/>
    <property type="match status" value="1"/>
</dbReference>
<feature type="chain" id="PRO_5020029666" description="Guanylate cyclase" evidence="16">
    <location>
        <begin position="23"/>
        <end position="885"/>
    </location>
</feature>
<dbReference type="InterPro" id="IPR029787">
    <property type="entry name" value="Nucleotide_cyclase"/>
</dbReference>
<evidence type="ECO:0000256" key="5">
    <source>
        <dbReference type="ARBA" id="ARBA00022741"/>
    </source>
</evidence>
<dbReference type="EC" id="4.6.1.2" evidence="2 14"/>
<dbReference type="PROSITE" id="PS50011">
    <property type="entry name" value="PROTEIN_KINASE_DOM"/>
    <property type="match status" value="1"/>
</dbReference>
<evidence type="ECO:0000259" key="17">
    <source>
        <dbReference type="PROSITE" id="PS50011"/>
    </source>
</evidence>
<keyword evidence="10" id="KW-0325">Glycoprotein</keyword>
<dbReference type="CDD" id="cd07302">
    <property type="entry name" value="CHD"/>
    <property type="match status" value="1"/>
</dbReference>
<evidence type="ECO:0000256" key="4">
    <source>
        <dbReference type="ARBA" id="ARBA00022729"/>
    </source>
</evidence>
<keyword evidence="3 15" id="KW-0812">Transmembrane</keyword>
<dbReference type="InterPro" id="IPR050401">
    <property type="entry name" value="Cyclic_nucleotide_synthase"/>
</dbReference>
<feature type="signal peptide" evidence="16">
    <location>
        <begin position="1"/>
        <end position="22"/>
    </location>
</feature>
<feature type="domain" description="Guanylate cyclase" evidence="18">
    <location>
        <begin position="676"/>
        <end position="806"/>
    </location>
</feature>
<dbReference type="Gene3D" id="3.30.70.1230">
    <property type="entry name" value="Nucleotide cyclase"/>
    <property type="match status" value="1"/>
</dbReference>
<comment type="subcellular location">
    <subcellularLocation>
        <location evidence="1">Membrane</location>
        <topology evidence="1">Single-pass type I membrane protein</topology>
    </subcellularLocation>
</comment>
<dbReference type="GO" id="GO:0004016">
    <property type="term" value="F:adenylate cyclase activity"/>
    <property type="evidence" value="ECO:0007669"/>
    <property type="project" value="TreeGrafter"/>
</dbReference>
<gene>
    <name evidence="19" type="ORF">D915_004619</name>
</gene>
<comment type="similarity">
    <text evidence="13">Belongs to the adenylyl cyclase class-4/guanylyl cyclase family.</text>
</comment>
<evidence type="ECO:0000256" key="6">
    <source>
        <dbReference type="ARBA" id="ARBA00022989"/>
    </source>
</evidence>
<evidence type="ECO:0000256" key="9">
    <source>
        <dbReference type="ARBA" id="ARBA00023170"/>
    </source>
</evidence>
<evidence type="ECO:0000256" key="7">
    <source>
        <dbReference type="ARBA" id="ARBA00023134"/>
    </source>
</evidence>
<accession>A0A4E0RUJ4</accession>
<keyword evidence="11 13" id="KW-0456">Lyase</keyword>
<dbReference type="SMART" id="SM00044">
    <property type="entry name" value="CYCc"/>
    <property type="match status" value="1"/>
</dbReference>
<evidence type="ECO:0000259" key="18">
    <source>
        <dbReference type="PROSITE" id="PS50125"/>
    </source>
</evidence>
<dbReference type="Pfam" id="PF07714">
    <property type="entry name" value="PK_Tyr_Ser-Thr"/>
    <property type="match status" value="1"/>
</dbReference>
<dbReference type="AlphaFoldDB" id="A0A4E0RUJ4"/>
<protein>
    <recommendedName>
        <fullName evidence="2 14">Guanylate cyclase</fullName>
        <ecNumber evidence="2 14">4.6.1.2</ecNumber>
    </recommendedName>
</protein>
<dbReference type="SUPFAM" id="SSF55073">
    <property type="entry name" value="Nucleotide cyclase"/>
    <property type="match status" value="1"/>
</dbReference>
<evidence type="ECO:0000256" key="12">
    <source>
        <dbReference type="ARBA" id="ARBA00023293"/>
    </source>
</evidence>
<dbReference type="InterPro" id="IPR018297">
    <property type="entry name" value="A/G_cyclase_CS"/>
</dbReference>
<dbReference type="InterPro" id="IPR001054">
    <property type="entry name" value="A/G_cyclase"/>
</dbReference>
<dbReference type="FunFam" id="3.30.70.1230:FF:000004">
    <property type="entry name" value="Guanylate cyclase"/>
    <property type="match status" value="1"/>
</dbReference>
<dbReference type="PANTHER" id="PTHR11920:SF499">
    <property type="entry name" value="GUANYLATE CYCLASE DOMAIN-CONTAINING PROTEIN"/>
    <property type="match status" value="1"/>
</dbReference>
<dbReference type="Pfam" id="PF00211">
    <property type="entry name" value="Guanylate_cyc"/>
    <property type="match status" value="1"/>
</dbReference>
<dbReference type="EMBL" id="JXXN02001490">
    <property type="protein sequence ID" value="THD24657.1"/>
    <property type="molecule type" value="Genomic_DNA"/>
</dbReference>
<dbReference type="GO" id="GO:0001653">
    <property type="term" value="F:peptide receptor activity"/>
    <property type="evidence" value="ECO:0007669"/>
    <property type="project" value="TreeGrafter"/>
</dbReference>
<proteinExistence type="inferred from homology"/>
<keyword evidence="4 16" id="KW-0732">Signal</keyword>
<sequence length="885" mass="100436">MLAKHILFHAFLFPTLILLTRTDNVRRASMPGIQQLPICRFPVQLTNLSEASCWLIDADRQSLVPMSNCTGFQLIWIRPPPVKYPVNRSIEVTFQFNLNENFYPWAFGTAVFSHIPWIRSATDVRQHCDSRACPRWLSNRTCCITHIDVHTQPLRQNGQSVDILCPFAELDQSGLVVNRWKAETIWMIELPGLNQPGKYAVFAQIVTGRLLIILSGILQATGEDFNVNLVNDLSATASAESQIITTAATKTGSQQLSPKEIAFIVLLVLTIGLCIPTLIYGVTYCETQRRKNRLNNVKPSLGPLILEPDQVDSVDPEENDTKISRTILATKPSQLRLAKVGDMIVAVKKVTPKMIQLTQDMLEEIEMVREFHHPNLTQLIGISLGSTYIHFYWEYCQKASLGSIIRRMSLPLNWTFRLSMLTDISNGLSFLHKRGIVHGRLSSNNCVVDGDWTCKLTDFGMDEVRFKSEYSKMETFLKNYDNIPYVATEYRDCPDLFAVPEMDIYSFGTLMSEIALRTDFHKEVGDVISPLAYQAAYPTSECFTEDPRFERGSAPKIEDYCELIKMCWEPTPIRPSAVYIRESLTAMNPRKISPSDRKMIIINEYSTRLEILVEERTESLKTEMKLTDQLLHTISGFTMSYQLYPILFFEGMLPKGVVAALRLGEHVPPEAFDQCTIYFSDIVGFTTISSKSTPFEVVALLNKLYSEFDEIIDRYDVYKVETIGDAYMVASGVPRRNGERHAIAVTDMSLDLVSVSHKFVIPHMPEEPLKIRVGLHSGPVCAGVVGLKMPRYCLFGDTVNTASRMESTGEAYKIHCSDATHEILERLGGFLFERRGTIEVKGKGSMQTWWVLKRMREEVEHDLCPLPPNWKKKLKDKAAKMHSEQ</sequence>
<evidence type="ECO:0000256" key="16">
    <source>
        <dbReference type="SAM" id="SignalP"/>
    </source>
</evidence>
<evidence type="ECO:0000313" key="19">
    <source>
        <dbReference type="EMBL" id="THD24657.1"/>
    </source>
</evidence>
<dbReference type="InterPro" id="IPR000719">
    <property type="entry name" value="Prot_kinase_dom"/>
</dbReference>
<comment type="catalytic activity">
    <reaction evidence="14">
        <text>GTP = 3',5'-cyclic GMP + diphosphate</text>
        <dbReference type="Rhea" id="RHEA:13665"/>
        <dbReference type="ChEBI" id="CHEBI:33019"/>
        <dbReference type="ChEBI" id="CHEBI:37565"/>
        <dbReference type="ChEBI" id="CHEBI:57746"/>
        <dbReference type="EC" id="4.6.1.2"/>
    </reaction>
</comment>
<keyword evidence="20" id="KW-1185">Reference proteome</keyword>
<dbReference type="GO" id="GO:0005524">
    <property type="term" value="F:ATP binding"/>
    <property type="evidence" value="ECO:0007669"/>
    <property type="project" value="InterPro"/>
</dbReference>
<dbReference type="GO" id="GO:0004383">
    <property type="term" value="F:guanylate cyclase activity"/>
    <property type="evidence" value="ECO:0007669"/>
    <property type="project" value="UniProtKB-EC"/>
</dbReference>
<dbReference type="GO" id="GO:0005886">
    <property type="term" value="C:plasma membrane"/>
    <property type="evidence" value="ECO:0007669"/>
    <property type="project" value="TreeGrafter"/>
</dbReference>
<feature type="transmembrane region" description="Helical" evidence="15">
    <location>
        <begin position="261"/>
        <end position="283"/>
    </location>
</feature>
<dbReference type="PROSITE" id="PS00452">
    <property type="entry name" value="GUANYLATE_CYCLASE_1"/>
    <property type="match status" value="1"/>
</dbReference>
<feature type="domain" description="Protein kinase" evidence="17">
    <location>
        <begin position="321"/>
        <end position="587"/>
    </location>
</feature>
<keyword evidence="7" id="KW-0342">GTP-binding</keyword>
<evidence type="ECO:0000256" key="3">
    <source>
        <dbReference type="ARBA" id="ARBA00022692"/>
    </source>
</evidence>
<dbReference type="PROSITE" id="PS50125">
    <property type="entry name" value="GUANYLATE_CYCLASE_2"/>
    <property type="match status" value="1"/>
</dbReference>
<evidence type="ECO:0000256" key="15">
    <source>
        <dbReference type="SAM" id="Phobius"/>
    </source>
</evidence>
<name>A0A4E0RUJ4_FASHE</name>
<evidence type="ECO:0000256" key="13">
    <source>
        <dbReference type="RuleBase" id="RU000405"/>
    </source>
</evidence>
<dbReference type="Gene3D" id="1.10.510.10">
    <property type="entry name" value="Transferase(Phosphotransferase) domain 1"/>
    <property type="match status" value="1"/>
</dbReference>
<keyword evidence="8 15" id="KW-0472">Membrane</keyword>
<evidence type="ECO:0000256" key="1">
    <source>
        <dbReference type="ARBA" id="ARBA00004479"/>
    </source>
</evidence>
<keyword evidence="9" id="KW-0675">Receptor</keyword>
<evidence type="ECO:0000256" key="8">
    <source>
        <dbReference type="ARBA" id="ARBA00023136"/>
    </source>
</evidence>
<dbReference type="GO" id="GO:0004672">
    <property type="term" value="F:protein kinase activity"/>
    <property type="evidence" value="ECO:0007669"/>
    <property type="project" value="InterPro"/>
</dbReference>
<keyword evidence="5" id="KW-0547">Nucleotide-binding</keyword>